<dbReference type="Proteomes" id="UP000790709">
    <property type="component" value="Unassembled WGS sequence"/>
</dbReference>
<evidence type="ECO:0000313" key="2">
    <source>
        <dbReference type="Proteomes" id="UP000790709"/>
    </source>
</evidence>
<keyword evidence="2" id="KW-1185">Reference proteome</keyword>
<organism evidence="1 2">
    <name type="scientific">Leucogyrophana mollusca</name>
    <dbReference type="NCBI Taxonomy" id="85980"/>
    <lineage>
        <taxon>Eukaryota</taxon>
        <taxon>Fungi</taxon>
        <taxon>Dikarya</taxon>
        <taxon>Basidiomycota</taxon>
        <taxon>Agaricomycotina</taxon>
        <taxon>Agaricomycetes</taxon>
        <taxon>Agaricomycetidae</taxon>
        <taxon>Boletales</taxon>
        <taxon>Boletales incertae sedis</taxon>
        <taxon>Leucogyrophana</taxon>
    </lineage>
</organism>
<evidence type="ECO:0000313" key="1">
    <source>
        <dbReference type="EMBL" id="KAH7926440.1"/>
    </source>
</evidence>
<comment type="caution">
    <text evidence="1">The sequence shown here is derived from an EMBL/GenBank/DDBJ whole genome shotgun (WGS) entry which is preliminary data.</text>
</comment>
<name>A0ACB8BKT9_9AGAM</name>
<reference evidence="1" key="1">
    <citation type="journal article" date="2021" name="New Phytol.">
        <title>Evolutionary innovations through gain and loss of genes in the ectomycorrhizal Boletales.</title>
        <authorList>
            <person name="Wu G."/>
            <person name="Miyauchi S."/>
            <person name="Morin E."/>
            <person name="Kuo A."/>
            <person name="Drula E."/>
            <person name="Varga T."/>
            <person name="Kohler A."/>
            <person name="Feng B."/>
            <person name="Cao Y."/>
            <person name="Lipzen A."/>
            <person name="Daum C."/>
            <person name="Hundley H."/>
            <person name="Pangilinan J."/>
            <person name="Johnson J."/>
            <person name="Barry K."/>
            <person name="LaButti K."/>
            <person name="Ng V."/>
            <person name="Ahrendt S."/>
            <person name="Min B."/>
            <person name="Choi I.G."/>
            <person name="Park H."/>
            <person name="Plett J.M."/>
            <person name="Magnuson J."/>
            <person name="Spatafora J.W."/>
            <person name="Nagy L.G."/>
            <person name="Henrissat B."/>
            <person name="Grigoriev I.V."/>
            <person name="Yang Z.L."/>
            <person name="Xu J."/>
            <person name="Martin F.M."/>
        </authorList>
    </citation>
    <scope>NUCLEOTIDE SEQUENCE</scope>
    <source>
        <strain evidence="1">KUC20120723A-06</strain>
    </source>
</reference>
<proteinExistence type="predicted"/>
<protein>
    <submittedName>
        <fullName evidence="1">Uncharacterized protein</fullName>
    </submittedName>
</protein>
<sequence length="265" mass="30137">MFSKDHVLTIAQHVSKPNPCEWEGCRVVLNCWNNLSKHLHQHCAEVQIKEDAYECGYSRCAGRLHSAISELKNHINQSHLSRISLYCPVRDCNEAFPRPALLTSHFDTYHHNLFGVPLSCAYIHFSPTACPTRRKPFPPAPPPLLSNSFSAVPLCVTTLSRRRHDNPSSGELIGRKWSRMEVQDEDGEDDRHIAFSDLRHPQVPCHSSPESIDVVVRKALPGATERLARPQPMEQPPVRDVVPRETMLYCTFYRKVEQLMSDGVL</sequence>
<dbReference type="EMBL" id="MU266383">
    <property type="protein sequence ID" value="KAH7926440.1"/>
    <property type="molecule type" value="Genomic_DNA"/>
</dbReference>
<accession>A0ACB8BKT9</accession>
<gene>
    <name evidence="1" type="ORF">BV22DRAFT_1063046</name>
</gene>